<feature type="transmembrane region" description="Helical" evidence="1">
    <location>
        <begin position="440"/>
        <end position="459"/>
    </location>
</feature>
<feature type="transmembrane region" description="Helical" evidence="1">
    <location>
        <begin position="85"/>
        <end position="104"/>
    </location>
</feature>
<feature type="transmembrane region" description="Helical" evidence="1">
    <location>
        <begin position="30"/>
        <end position="54"/>
    </location>
</feature>
<keyword evidence="1" id="KW-0472">Membrane</keyword>
<dbReference type="Proteomes" id="UP000754226">
    <property type="component" value="Unassembled WGS sequence"/>
</dbReference>
<feature type="transmembrane region" description="Helical" evidence="1">
    <location>
        <begin position="471"/>
        <end position="494"/>
    </location>
</feature>
<dbReference type="GO" id="GO:0015558">
    <property type="term" value="F:secondary active p-aminobenzoyl-glutamate transmembrane transporter activity"/>
    <property type="evidence" value="ECO:0007669"/>
    <property type="project" value="InterPro"/>
</dbReference>
<evidence type="ECO:0000256" key="1">
    <source>
        <dbReference type="SAM" id="Phobius"/>
    </source>
</evidence>
<gene>
    <name evidence="2" type="ORF">KHX13_00025</name>
</gene>
<evidence type="ECO:0000313" key="3">
    <source>
        <dbReference type="Proteomes" id="UP000754226"/>
    </source>
</evidence>
<dbReference type="PANTHER" id="PTHR30282">
    <property type="entry name" value="P-AMINOBENZOYL GLUTAMATE TRANSPORTER"/>
    <property type="match status" value="1"/>
</dbReference>
<dbReference type="RefSeq" id="WP_303209411.1">
    <property type="nucleotide sequence ID" value="NZ_CAUGVW010000020.1"/>
</dbReference>
<proteinExistence type="predicted"/>
<dbReference type="AlphaFoldDB" id="A0A943EBN3"/>
<dbReference type="InterPro" id="IPR004697">
    <property type="entry name" value="AbgT"/>
</dbReference>
<accession>A0A943EBN3</accession>
<dbReference type="PANTHER" id="PTHR30282:SF0">
    <property type="entry name" value="P-AMINOBENZOYL-GLUTAMATE TRANSPORT PROTEIN"/>
    <property type="match status" value="1"/>
</dbReference>
<keyword evidence="1" id="KW-1133">Transmembrane helix</keyword>
<feature type="transmembrane region" description="Helical" evidence="1">
    <location>
        <begin position="125"/>
        <end position="157"/>
    </location>
</feature>
<protein>
    <submittedName>
        <fullName evidence="2">AbgT family transporter</fullName>
    </submittedName>
</protein>
<organism evidence="2 3">
    <name type="scientific">Acidaminococcus intestini</name>
    <dbReference type="NCBI Taxonomy" id="187327"/>
    <lineage>
        <taxon>Bacteria</taxon>
        <taxon>Bacillati</taxon>
        <taxon>Bacillota</taxon>
        <taxon>Negativicutes</taxon>
        <taxon>Acidaminococcales</taxon>
        <taxon>Acidaminococcaceae</taxon>
        <taxon>Acidaminococcus</taxon>
    </lineage>
</organism>
<keyword evidence="1" id="KW-0812">Transmembrane</keyword>
<reference evidence="2" key="1">
    <citation type="submission" date="2021-02" db="EMBL/GenBank/DDBJ databases">
        <title>Infant gut strain persistence is associated with maternal origin, phylogeny, and functional potential including surface adhesion and iron acquisition.</title>
        <authorList>
            <person name="Lou Y.C."/>
        </authorList>
    </citation>
    <scope>NUCLEOTIDE SEQUENCE</scope>
    <source>
        <strain evidence="2">L3_106_000M1_dasL3_106_000M1_concoct_15</strain>
    </source>
</reference>
<sequence>MAAINEKELSRVDRFLNTIERVCNKLPPPAILFCILFLIVAFVGMFFTFSGFGLENPATHKVVYSQNLFTKEGVQWLLTSMVKNFTGFAPLGLVITMTMAIGFCEESGMLVAMLRRSMKNVPPNIVPFLIAFLGTVGNIASDTAMVVIPPLAALVYIGVKKNPVVGMIVGYAGAQAGFTANLMIAGTDSLLQGLTNQAIDAFLGTPGKFVVDVTCNWYFMIASTFLCSLVIGLVSTKIVEPRFPVYHSKDEDETIQEVTPLEVKGLHRAGFAVVIYIAILAVGFFTGILSKDGHTLVGSLLLKGLIPILFFLFSIAGITYGITTGSFKSVKDVNKAMVKQMSGMGAYVVFCFFCGQFQALFNWTHLGTLMAISGADFLKGIGFTGLPMCIAFILITALINIFVSSGSAKWAILAPIFVPMFMLLGYHPGFTQLIYRLGDSPGNCFTPMSPYIWMILSVAQEKYMPDIAIGTLISNMIPIAIVLQIAWIVFLIVWETLGLPIGPGVGMQLPPGIL</sequence>
<comment type="caution">
    <text evidence="2">The sequence shown here is derived from an EMBL/GenBank/DDBJ whole genome shotgun (WGS) entry which is preliminary data.</text>
</comment>
<dbReference type="GO" id="GO:1902604">
    <property type="term" value="P:p-aminobenzoyl-glutamate transmembrane transport"/>
    <property type="evidence" value="ECO:0007669"/>
    <property type="project" value="InterPro"/>
</dbReference>
<name>A0A943EBN3_9FIRM</name>
<dbReference type="Pfam" id="PF03806">
    <property type="entry name" value="ABG_transport"/>
    <property type="match status" value="1"/>
</dbReference>
<feature type="transmembrane region" description="Helical" evidence="1">
    <location>
        <begin position="410"/>
        <end position="428"/>
    </location>
</feature>
<feature type="transmembrane region" description="Helical" evidence="1">
    <location>
        <begin position="381"/>
        <end position="403"/>
    </location>
</feature>
<feature type="transmembrane region" description="Helical" evidence="1">
    <location>
        <begin position="217"/>
        <end position="239"/>
    </location>
</feature>
<dbReference type="EMBL" id="JAGZCZ010000001">
    <property type="protein sequence ID" value="MBS5518741.1"/>
    <property type="molecule type" value="Genomic_DNA"/>
</dbReference>
<evidence type="ECO:0000313" key="2">
    <source>
        <dbReference type="EMBL" id="MBS5518741.1"/>
    </source>
</evidence>
<feature type="transmembrane region" description="Helical" evidence="1">
    <location>
        <begin position="269"/>
        <end position="289"/>
    </location>
</feature>
<feature type="transmembrane region" description="Helical" evidence="1">
    <location>
        <begin position="301"/>
        <end position="323"/>
    </location>
</feature>
<feature type="transmembrane region" description="Helical" evidence="1">
    <location>
        <begin position="344"/>
        <end position="361"/>
    </location>
</feature>